<protein>
    <submittedName>
        <fullName evidence="2">Protein of uncharacterized function (DUF3182)</fullName>
    </submittedName>
</protein>
<accession>A0A157SKN2</accession>
<dbReference type="Pfam" id="PF11379">
    <property type="entry name" value="DUF3182"/>
    <property type="match status" value="1"/>
</dbReference>
<dbReference type="InterPro" id="IPR021519">
    <property type="entry name" value="DUF3182"/>
</dbReference>
<keyword evidence="3" id="KW-1185">Reference proteome</keyword>
<organism evidence="2 3">
    <name type="scientific">Bordetella ansorpii</name>
    <dbReference type="NCBI Taxonomy" id="288768"/>
    <lineage>
        <taxon>Bacteria</taxon>
        <taxon>Pseudomonadati</taxon>
        <taxon>Pseudomonadota</taxon>
        <taxon>Betaproteobacteria</taxon>
        <taxon>Burkholderiales</taxon>
        <taxon>Alcaligenaceae</taxon>
        <taxon>Bordetella</taxon>
    </lineage>
</organism>
<reference evidence="2 3" key="1">
    <citation type="submission" date="2016-04" db="EMBL/GenBank/DDBJ databases">
        <authorList>
            <consortium name="Pathogen Informatics"/>
        </authorList>
    </citation>
    <scope>NUCLEOTIDE SEQUENCE [LARGE SCALE GENOMIC DNA]</scope>
    <source>
        <strain evidence="2 3">H050680373</strain>
    </source>
</reference>
<dbReference type="EMBL" id="FKIF01000007">
    <property type="protein sequence ID" value="SAI70854.1"/>
    <property type="molecule type" value="Genomic_DNA"/>
</dbReference>
<dbReference type="STRING" id="288768.SAMEA3906486_03205"/>
<evidence type="ECO:0000313" key="3">
    <source>
        <dbReference type="Proteomes" id="UP000076848"/>
    </source>
</evidence>
<evidence type="ECO:0000313" key="2">
    <source>
        <dbReference type="EMBL" id="SAI70854.1"/>
    </source>
</evidence>
<dbReference type="SUPFAM" id="SSF56059">
    <property type="entry name" value="Glutathione synthetase ATP-binding domain-like"/>
    <property type="match status" value="1"/>
</dbReference>
<feature type="region of interest" description="Disordered" evidence="1">
    <location>
        <begin position="1"/>
        <end position="24"/>
    </location>
</feature>
<dbReference type="AlphaFoldDB" id="A0A157SKN2"/>
<dbReference type="OrthoDB" id="8648979at2"/>
<dbReference type="Proteomes" id="UP000076848">
    <property type="component" value="Unassembled WGS sequence"/>
</dbReference>
<dbReference type="RefSeq" id="WP_066128977.1">
    <property type="nucleotide sequence ID" value="NZ_FKIF01000007.1"/>
</dbReference>
<proteinExistence type="predicted"/>
<name>A0A157SKN2_9BORD</name>
<gene>
    <name evidence="2" type="ORF">SAMEA3906486_03205</name>
</gene>
<sequence>MSPLPEPERGQAAGIAVAHPRRSSASEHEIASHTVLARRLAGLLDAAYDEYDAVTLSGRRVYYVPAHTLIGQAQADALGIASEDHLYGGVVPYAYVATKAISHPLHRAHDAQPPGWAAGLGEELGEAVLPGYTAFSLADASAAALALLRDGPIRLKLPQANAGRGQTVVRDAGQLQAALAGYDPADVRAHGLVIETNLAGDVQTFSVGSVRVPGWQAVYVGTQEVTRDNSGAEVYGGSTLRVVRGGYEALLDSGLSDDERQAVQLARHYDTCVQRHYPAILASRRNYDVALGADATGARRMGVLEQSWRAGGASLAEIAALEAFKADPALRSVTARTRERYGSGHARPADDALVFHAEDSAVGFISKSGRVTAYGGAE</sequence>
<evidence type="ECO:0000256" key="1">
    <source>
        <dbReference type="SAM" id="MobiDB-lite"/>
    </source>
</evidence>